<keyword evidence="5" id="KW-1185">Reference proteome</keyword>
<dbReference type="SUPFAM" id="SSF52540">
    <property type="entry name" value="P-loop containing nucleoside triphosphate hydrolases"/>
    <property type="match status" value="1"/>
</dbReference>
<evidence type="ECO:0000256" key="2">
    <source>
        <dbReference type="ARBA" id="ARBA00022679"/>
    </source>
</evidence>
<keyword evidence="2" id="KW-0808">Transferase</keyword>
<dbReference type="Pfam" id="PF00685">
    <property type="entry name" value="Sulfotransfer_1"/>
    <property type="match status" value="1"/>
</dbReference>
<protein>
    <recommendedName>
        <fullName evidence="3">Sulfotransferase domain-containing protein</fullName>
    </recommendedName>
</protein>
<evidence type="ECO:0000313" key="4">
    <source>
        <dbReference type="EMBL" id="CAH1776490.1"/>
    </source>
</evidence>
<gene>
    <name evidence="4" type="ORF">OFUS_LOCUS3663</name>
</gene>
<dbReference type="AlphaFoldDB" id="A0A8S4N6P3"/>
<dbReference type="InterPro" id="IPR000863">
    <property type="entry name" value="Sulfotransferase_dom"/>
</dbReference>
<dbReference type="InterPro" id="IPR027417">
    <property type="entry name" value="P-loop_NTPase"/>
</dbReference>
<sequence length="270" mass="30788">MTQKTLRDVCLTKSQVIEDCFFTAYSDWPTIKKLRNLSMIEDDILISSYMRSGTHWAAELVDLVRHNGDTDAIKAQIHERVPWLDMSNKAWRGELNVFEDEPDVVGSWFEELEKMQSPRLMATHLSAKFMPDGVINGICKTILVLRNPKSVTVSLKFSLDGFGPAFTEPITVDIIMNSLMTDSGEKMHCGTWFQHVESWMKVKEQLKDKLLVIFYEDMVKDTKSVVKSVAKFLGKEFTDEELAKMVHHLQFKQMKANPATGDAFADAVKS</sequence>
<comment type="caution">
    <text evidence="4">The sequence shown here is derived from an EMBL/GenBank/DDBJ whole genome shotgun (WGS) entry which is preliminary data.</text>
</comment>
<name>A0A8S4N6P3_OWEFU</name>
<accession>A0A8S4N6P3</accession>
<dbReference type="GO" id="GO:0008146">
    <property type="term" value="F:sulfotransferase activity"/>
    <property type="evidence" value="ECO:0007669"/>
    <property type="project" value="InterPro"/>
</dbReference>
<dbReference type="Proteomes" id="UP000749559">
    <property type="component" value="Unassembled WGS sequence"/>
</dbReference>
<organism evidence="4 5">
    <name type="scientific">Owenia fusiformis</name>
    <name type="common">Polychaete worm</name>
    <dbReference type="NCBI Taxonomy" id="6347"/>
    <lineage>
        <taxon>Eukaryota</taxon>
        <taxon>Metazoa</taxon>
        <taxon>Spiralia</taxon>
        <taxon>Lophotrochozoa</taxon>
        <taxon>Annelida</taxon>
        <taxon>Polychaeta</taxon>
        <taxon>Sedentaria</taxon>
        <taxon>Canalipalpata</taxon>
        <taxon>Sabellida</taxon>
        <taxon>Oweniida</taxon>
        <taxon>Oweniidae</taxon>
        <taxon>Owenia</taxon>
    </lineage>
</organism>
<dbReference type="OrthoDB" id="205623at2759"/>
<feature type="domain" description="Sulfotransferase" evidence="3">
    <location>
        <begin position="42"/>
        <end position="261"/>
    </location>
</feature>
<evidence type="ECO:0000256" key="1">
    <source>
        <dbReference type="ARBA" id="ARBA00005771"/>
    </source>
</evidence>
<proteinExistence type="inferred from homology"/>
<dbReference type="Gene3D" id="3.40.50.300">
    <property type="entry name" value="P-loop containing nucleotide triphosphate hydrolases"/>
    <property type="match status" value="1"/>
</dbReference>
<feature type="non-terminal residue" evidence="4">
    <location>
        <position position="1"/>
    </location>
</feature>
<evidence type="ECO:0000259" key="3">
    <source>
        <dbReference type="Pfam" id="PF00685"/>
    </source>
</evidence>
<evidence type="ECO:0000313" key="5">
    <source>
        <dbReference type="Proteomes" id="UP000749559"/>
    </source>
</evidence>
<reference evidence="4" key="1">
    <citation type="submission" date="2022-03" db="EMBL/GenBank/DDBJ databases">
        <authorList>
            <person name="Martin C."/>
        </authorList>
    </citation>
    <scope>NUCLEOTIDE SEQUENCE</scope>
</reference>
<comment type="similarity">
    <text evidence="1">Belongs to the sulfotransferase 1 family.</text>
</comment>
<dbReference type="PANTHER" id="PTHR11783">
    <property type="entry name" value="SULFOTRANSFERASE SULT"/>
    <property type="match status" value="1"/>
</dbReference>
<dbReference type="EMBL" id="CAIIXF020000002">
    <property type="protein sequence ID" value="CAH1776490.1"/>
    <property type="molecule type" value="Genomic_DNA"/>
</dbReference>